<dbReference type="WBParaSite" id="SMUV_0000457701-mRNA-1">
    <property type="protein sequence ID" value="SMUV_0000457701-mRNA-1"/>
    <property type="gene ID" value="SMUV_0000457701"/>
</dbReference>
<evidence type="ECO:0000256" key="5">
    <source>
        <dbReference type="ARBA" id="ARBA00022840"/>
    </source>
</evidence>
<accession>A0A0N5AJE0</accession>
<dbReference type="Proteomes" id="UP000046393">
    <property type="component" value="Unplaced"/>
</dbReference>
<dbReference type="FunFam" id="3.40.50.300:FF:001054">
    <property type="entry name" value="ATPase, AAA family, putative"/>
    <property type="match status" value="1"/>
</dbReference>
<dbReference type="STRING" id="451379.A0A0N5AJE0"/>
<dbReference type="GO" id="GO:0016887">
    <property type="term" value="F:ATP hydrolysis activity"/>
    <property type="evidence" value="ECO:0007669"/>
    <property type="project" value="InterPro"/>
</dbReference>
<organism evidence="11 12">
    <name type="scientific">Syphacia muris</name>
    <dbReference type="NCBI Taxonomy" id="451379"/>
    <lineage>
        <taxon>Eukaryota</taxon>
        <taxon>Metazoa</taxon>
        <taxon>Ecdysozoa</taxon>
        <taxon>Nematoda</taxon>
        <taxon>Chromadorea</taxon>
        <taxon>Rhabditida</taxon>
        <taxon>Spirurina</taxon>
        <taxon>Oxyuridomorpha</taxon>
        <taxon>Oxyuroidea</taxon>
        <taxon>Oxyuridae</taxon>
        <taxon>Syphacia</taxon>
    </lineage>
</organism>
<dbReference type="SMART" id="SM00382">
    <property type="entry name" value="AAA"/>
    <property type="match status" value="1"/>
</dbReference>
<dbReference type="InterPro" id="IPR027417">
    <property type="entry name" value="P-loop_NTPase"/>
</dbReference>
<evidence type="ECO:0000256" key="2">
    <source>
        <dbReference type="ARBA" id="ARBA00022490"/>
    </source>
</evidence>
<evidence type="ECO:0000256" key="1">
    <source>
        <dbReference type="ARBA" id="ARBA00004496"/>
    </source>
</evidence>
<evidence type="ECO:0000256" key="6">
    <source>
        <dbReference type="ARBA" id="ARBA00023235"/>
    </source>
</evidence>
<dbReference type="PROSITE" id="PS00674">
    <property type="entry name" value="AAA"/>
    <property type="match status" value="1"/>
</dbReference>
<evidence type="ECO:0000256" key="9">
    <source>
        <dbReference type="RuleBase" id="RU003651"/>
    </source>
</evidence>
<keyword evidence="4 9" id="KW-0547">Nucleotide-binding</keyword>
<dbReference type="Pfam" id="PF17862">
    <property type="entry name" value="AAA_lid_3"/>
    <property type="match status" value="1"/>
</dbReference>
<dbReference type="GO" id="GO:0008568">
    <property type="term" value="F:microtubule severing ATPase activity"/>
    <property type="evidence" value="ECO:0007669"/>
    <property type="project" value="UniProtKB-EC"/>
</dbReference>
<dbReference type="InterPro" id="IPR050304">
    <property type="entry name" value="MT-severing_AAA_ATPase"/>
</dbReference>
<sequence length="382" mass="42849">MFEQYDFYLDESAKRKVIELYRKGIEVGEAGLKVAVKQISRSKFAEVTQHRMAMMKNLELAKDRLKTLGLFVGRTKLNKASLLKGVDEKFGEPLLDEILDLTDVKMSEVQGADEAKKALEEAVIYPSLNPRLFSGLRQPTKGILLFGPPGNGKTMLARAVATECGSSVFLNVSAAVLTSKWVGDSERLIRALFQIARNGQPSIIFVDEIDSMLCERNEKETEVSRRMKTEFLVQMDGMNSSHSDRVLVIGATNHPYELDTAVLRRFSKRILIDIPNEKARTSFIVALLKKYKATHGLSTSDIRTIAQRTNGYSNSDLVNLCKEAAMVPVRELSRSQLQNAKEDQIRPIMLGDFYSALNVIKPSANPQLMRKLREFAERTGQA</sequence>
<dbReference type="CDD" id="cd19509">
    <property type="entry name" value="RecA-like_VPS4-like"/>
    <property type="match status" value="1"/>
</dbReference>
<dbReference type="PANTHER" id="PTHR23074:SF86">
    <property type="entry name" value="SPASTIN"/>
    <property type="match status" value="1"/>
</dbReference>
<dbReference type="InterPro" id="IPR003959">
    <property type="entry name" value="ATPase_AAA_core"/>
</dbReference>
<comment type="subcellular location">
    <subcellularLocation>
        <location evidence="1">Cytoplasm</location>
    </subcellularLocation>
</comment>
<reference evidence="12" key="1">
    <citation type="submission" date="2017-02" db="UniProtKB">
        <authorList>
            <consortium name="WormBaseParasite"/>
        </authorList>
    </citation>
    <scope>IDENTIFICATION</scope>
</reference>
<dbReference type="GO" id="GO:0005524">
    <property type="term" value="F:ATP binding"/>
    <property type="evidence" value="ECO:0007669"/>
    <property type="project" value="UniProtKB-KW"/>
</dbReference>
<evidence type="ECO:0000256" key="3">
    <source>
        <dbReference type="ARBA" id="ARBA00022701"/>
    </source>
</evidence>
<keyword evidence="6" id="KW-0413">Isomerase</keyword>
<evidence type="ECO:0000256" key="7">
    <source>
        <dbReference type="ARBA" id="ARBA00036378"/>
    </source>
</evidence>
<evidence type="ECO:0000313" key="11">
    <source>
        <dbReference type="Proteomes" id="UP000046393"/>
    </source>
</evidence>
<dbReference type="SUPFAM" id="SSF52540">
    <property type="entry name" value="P-loop containing nucleoside triphosphate hydrolases"/>
    <property type="match status" value="1"/>
</dbReference>
<dbReference type="Gene3D" id="1.10.8.60">
    <property type="match status" value="1"/>
</dbReference>
<dbReference type="Gene3D" id="1.20.58.80">
    <property type="entry name" value="Phosphotransferase system, lactose/cellobiose-type IIA subunit"/>
    <property type="match status" value="1"/>
</dbReference>
<feature type="domain" description="AAA+ ATPase" evidence="10">
    <location>
        <begin position="139"/>
        <end position="276"/>
    </location>
</feature>
<dbReference type="AlphaFoldDB" id="A0A0N5AJE0"/>
<dbReference type="GO" id="GO:0005737">
    <property type="term" value="C:cytoplasm"/>
    <property type="evidence" value="ECO:0007669"/>
    <property type="project" value="UniProtKB-SubCell"/>
</dbReference>
<dbReference type="Gene3D" id="3.40.50.300">
    <property type="entry name" value="P-loop containing nucleotide triphosphate hydrolases"/>
    <property type="match status" value="1"/>
</dbReference>
<keyword evidence="11" id="KW-1185">Reference proteome</keyword>
<evidence type="ECO:0000313" key="12">
    <source>
        <dbReference type="WBParaSite" id="SMUV_0000457701-mRNA-1"/>
    </source>
</evidence>
<dbReference type="Pfam" id="PF00004">
    <property type="entry name" value="AAA"/>
    <property type="match status" value="1"/>
</dbReference>
<dbReference type="InterPro" id="IPR003593">
    <property type="entry name" value="AAA+_ATPase"/>
</dbReference>
<comment type="similarity">
    <text evidence="9">Belongs to the AAA ATPase family.</text>
</comment>
<dbReference type="PANTHER" id="PTHR23074">
    <property type="entry name" value="AAA DOMAIN-CONTAINING"/>
    <property type="match status" value="1"/>
</dbReference>
<dbReference type="FunFam" id="1.10.8.60:FF:000022">
    <property type="entry name" value="Fidgetin like 1"/>
    <property type="match status" value="1"/>
</dbReference>
<keyword evidence="5 9" id="KW-0067">ATP-binding</keyword>
<evidence type="ECO:0000256" key="4">
    <source>
        <dbReference type="ARBA" id="ARBA00022741"/>
    </source>
</evidence>
<evidence type="ECO:0000256" key="8">
    <source>
        <dbReference type="ARBA" id="ARBA00038871"/>
    </source>
</evidence>
<name>A0A0N5AJE0_9BILA</name>
<keyword evidence="3" id="KW-0493">Microtubule</keyword>
<protein>
    <recommendedName>
        <fullName evidence="8">microtubule-severing ATPase</fullName>
        <ecNumber evidence="8">5.6.1.1</ecNumber>
    </recommendedName>
</protein>
<dbReference type="InterPro" id="IPR041569">
    <property type="entry name" value="AAA_lid_3"/>
</dbReference>
<comment type="catalytic activity">
    <reaction evidence="7">
        <text>n ATP + n H2O + a microtubule = n ADP + n phosphate + (n+1) alpha/beta tubulin heterodimers.</text>
        <dbReference type="EC" id="5.6.1.1"/>
    </reaction>
</comment>
<evidence type="ECO:0000259" key="10">
    <source>
        <dbReference type="SMART" id="SM00382"/>
    </source>
</evidence>
<keyword evidence="2" id="KW-0963">Cytoplasm</keyword>
<proteinExistence type="inferred from homology"/>
<dbReference type="GO" id="GO:0005874">
    <property type="term" value="C:microtubule"/>
    <property type="evidence" value="ECO:0007669"/>
    <property type="project" value="UniProtKB-KW"/>
</dbReference>
<dbReference type="EC" id="5.6.1.1" evidence="8"/>
<dbReference type="InterPro" id="IPR003960">
    <property type="entry name" value="ATPase_AAA_CS"/>
</dbReference>